<dbReference type="CDD" id="cd24022">
    <property type="entry name" value="ASKHA_NBD_ParM_R1-like"/>
    <property type="match status" value="1"/>
</dbReference>
<dbReference type="SUPFAM" id="SSF53067">
    <property type="entry name" value="Actin-like ATPase domain"/>
    <property type="match status" value="2"/>
</dbReference>
<evidence type="ECO:0000259" key="1">
    <source>
        <dbReference type="Pfam" id="PF06406"/>
    </source>
</evidence>
<proteinExistence type="predicted"/>
<dbReference type="AlphaFoldDB" id="A0AAD3ZTI4"/>
<organism evidence="2 3">
    <name type="scientific">Photobacterium damselae subsp. damselae</name>
    <name type="common">Listonella damsela</name>
    <dbReference type="NCBI Taxonomy" id="85581"/>
    <lineage>
        <taxon>Bacteria</taxon>
        <taxon>Pseudomonadati</taxon>
        <taxon>Pseudomonadota</taxon>
        <taxon>Gammaproteobacteria</taxon>
        <taxon>Vibrionales</taxon>
        <taxon>Vibrionaceae</taxon>
        <taxon>Photobacterium</taxon>
    </lineage>
</organism>
<evidence type="ECO:0000313" key="3">
    <source>
        <dbReference type="Proteomes" id="UP000480943"/>
    </source>
</evidence>
<evidence type="ECO:0000313" key="2">
    <source>
        <dbReference type="EMBL" id="KAB1176600.1"/>
    </source>
</evidence>
<name>A0AAD3ZTI4_PHODD</name>
<dbReference type="InterPro" id="IPR043129">
    <property type="entry name" value="ATPase_NBD"/>
</dbReference>
<feature type="domain" description="Plasmid segregation protein ParM/StbA N-terminal" evidence="1">
    <location>
        <begin position="30"/>
        <end position="186"/>
    </location>
</feature>
<dbReference type="Proteomes" id="UP000480943">
    <property type="component" value="Unassembled WGS sequence"/>
</dbReference>
<sequence length="345" mass="37865">MSNMVSPKRTSKASLFFRKTTLEITMSETMRIFLDDGSTGTKIAFIKDDELFTTTIANRAELGLGVQDSSDKNSGTYTVLTDEREVTFTFYPECRALRTANIAYQYGALGVAAIHHALHSLGFSGRELDVCVTLPISEFYTNGRVNKENIKRKIANVKTPVSCEGKKDITIAQVQVYPEGIPASYVKLTENGKSVSDDDVTFLGDLGGTTFDLALFAGSASRIMKCASFPIGMYRTYGAVKNAINTPDCRDSRIESLLLTGQAGNGRFVINRNEVTAQVMAEAKNYIDEFLFGEGRVDRFLLIGGGAELLSEFLSLVDDNNYELIENPTTALVTSIAKIELNKRP</sequence>
<gene>
    <name evidence="2" type="ORF">F6450_17930</name>
</gene>
<comment type="caution">
    <text evidence="2">The sequence shown here is derived from an EMBL/GenBank/DDBJ whole genome shotgun (WGS) entry which is preliminary data.</text>
</comment>
<dbReference type="Gene3D" id="3.30.420.40">
    <property type="match status" value="2"/>
</dbReference>
<accession>A0AAD3ZTI4</accession>
<dbReference type="EMBL" id="VZUQ01000086">
    <property type="protein sequence ID" value="KAB1176600.1"/>
    <property type="molecule type" value="Genomic_DNA"/>
</dbReference>
<dbReference type="InterPro" id="IPR009440">
    <property type="entry name" value="ParM/StbA_N"/>
</dbReference>
<dbReference type="InterPro" id="IPR056367">
    <property type="entry name" value="ASKHA_NBD_ParM_R1-like"/>
</dbReference>
<dbReference type="Pfam" id="PF06406">
    <property type="entry name" value="StbA_N"/>
    <property type="match status" value="1"/>
</dbReference>
<protein>
    <recommendedName>
        <fullName evidence="1">Plasmid segregation protein ParM/StbA N-terminal domain-containing protein</fullName>
    </recommendedName>
</protein>
<reference evidence="2 3" key="1">
    <citation type="submission" date="2019-09" db="EMBL/GenBank/DDBJ databases">
        <title>Photobacterium damselae subsp. damselae CDC-2227-81, a human clinical isolate.</title>
        <authorList>
            <person name="Osorio C.R."/>
        </authorList>
    </citation>
    <scope>NUCLEOTIDE SEQUENCE [LARGE SCALE GENOMIC DNA]</scope>
    <source>
        <strain evidence="2 3">CDC-2227-81</strain>
    </source>
</reference>